<evidence type="ECO:0000313" key="2">
    <source>
        <dbReference type="Proteomes" id="UP000507470"/>
    </source>
</evidence>
<dbReference type="Proteomes" id="UP000507470">
    <property type="component" value="Unassembled WGS sequence"/>
</dbReference>
<proteinExistence type="predicted"/>
<reference evidence="1 2" key="1">
    <citation type="submission" date="2020-06" db="EMBL/GenBank/DDBJ databases">
        <authorList>
            <person name="Li R."/>
            <person name="Bekaert M."/>
        </authorList>
    </citation>
    <scope>NUCLEOTIDE SEQUENCE [LARGE SCALE GENOMIC DNA]</scope>
    <source>
        <strain evidence="2">wild</strain>
    </source>
</reference>
<sequence length="295" mass="34126">MHNAVRVIFPNADISCCRFHLGQSWWRRIQTIGLSTEYKKRSSEVGKWLNQFFGLAFLSPEEIEDCFVEDIMAVTPKNEDVSPTHKDSNEASIHYKNSQLMKMWTYVFSRRKGAMFFLVCLYLFHTMTLVESYRNEATSYLDALLTSQNTRSNVNSNILPVKRGWEAWDMPWMKASGRPTKRAWEGIGLISRRVMYPGTLEQLKRGWEGLNWRYRMHQGKRSQNILEPVSEEANSCVCCKNDNDPLCCLSCTSETESEQTENSAQGYTSFLNVFCRCCSSSNDAECCRYCDMLTN</sequence>
<protein>
    <recommendedName>
        <fullName evidence="3">MULE transposase domain-containing protein</fullName>
    </recommendedName>
</protein>
<name>A0A6J8EWE7_MYTCO</name>
<keyword evidence="2" id="KW-1185">Reference proteome</keyword>
<evidence type="ECO:0008006" key="3">
    <source>
        <dbReference type="Google" id="ProtNLM"/>
    </source>
</evidence>
<dbReference type="OrthoDB" id="6074042at2759"/>
<dbReference type="AlphaFoldDB" id="A0A6J8EWE7"/>
<gene>
    <name evidence="1" type="ORF">MCOR_56056</name>
</gene>
<accession>A0A6J8EWE7</accession>
<evidence type="ECO:0000313" key="1">
    <source>
        <dbReference type="EMBL" id="CAC5424123.1"/>
    </source>
</evidence>
<dbReference type="EMBL" id="CACVKT020009961">
    <property type="protein sequence ID" value="CAC5424123.1"/>
    <property type="molecule type" value="Genomic_DNA"/>
</dbReference>
<organism evidence="1 2">
    <name type="scientific">Mytilus coruscus</name>
    <name type="common">Sea mussel</name>
    <dbReference type="NCBI Taxonomy" id="42192"/>
    <lineage>
        <taxon>Eukaryota</taxon>
        <taxon>Metazoa</taxon>
        <taxon>Spiralia</taxon>
        <taxon>Lophotrochozoa</taxon>
        <taxon>Mollusca</taxon>
        <taxon>Bivalvia</taxon>
        <taxon>Autobranchia</taxon>
        <taxon>Pteriomorphia</taxon>
        <taxon>Mytilida</taxon>
        <taxon>Mytiloidea</taxon>
        <taxon>Mytilidae</taxon>
        <taxon>Mytilinae</taxon>
        <taxon>Mytilus</taxon>
    </lineage>
</organism>